<keyword evidence="6 9" id="KW-0067">ATP-binding</keyword>
<dbReference type="RefSeq" id="WP_009164792.1">
    <property type="nucleotide sequence ID" value="NZ_ADFP01000064.1"/>
</dbReference>
<comment type="similarity">
    <text evidence="2">Belongs to the ABC transporter superfamily.</text>
</comment>
<dbReference type="Pfam" id="PF08352">
    <property type="entry name" value="oligo_HPY"/>
    <property type="match status" value="1"/>
</dbReference>
<keyword evidence="3" id="KW-0813">Transport</keyword>
<sequence length="329" mass="35976">MSENKDLLLEIKDLTIHYVTESGRVHAVEGLNLKLAPGETLGFVGETGAGKTTTALGIMRLLPMPPAKIISGDIVFEGESLLSKPESQMRAIRGGKIAMIFQDPMTSLDPVVPVVEQIAEMVELHQKGTKADALKRAGDMLELVGIPRERGVAFPHQFSGGMKQRVVIAIALACDPTLLIADEPTTALDVTIQAQVLELMHELKEKFRTSMIMITHDLGIVAEMCDKVAIMYAGRVVEYGTTEMIYNNRLHPYTEGLFNSLPDLESEQEELKVIHGLMPDPTNLPSGCCFHPRCPYATEDCSKNAPEMTEVVPGHFVACPVRTAALKND</sequence>
<dbReference type="PROSITE" id="PS00211">
    <property type="entry name" value="ABC_TRANSPORTER_1"/>
    <property type="match status" value="1"/>
</dbReference>
<keyword evidence="7" id="KW-0472">Membrane</keyword>
<comment type="subcellular location">
    <subcellularLocation>
        <location evidence="1">Cell membrane</location>
        <topology evidence="1">Peripheral membrane protein</topology>
    </subcellularLocation>
</comment>
<evidence type="ECO:0000256" key="1">
    <source>
        <dbReference type="ARBA" id="ARBA00004202"/>
    </source>
</evidence>
<keyword evidence="5" id="KW-0547">Nucleotide-binding</keyword>
<evidence type="ECO:0000256" key="6">
    <source>
        <dbReference type="ARBA" id="ARBA00022840"/>
    </source>
</evidence>
<dbReference type="NCBIfam" id="TIGR01727">
    <property type="entry name" value="oligo_HPY"/>
    <property type="match status" value="1"/>
</dbReference>
<evidence type="ECO:0000256" key="2">
    <source>
        <dbReference type="ARBA" id="ARBA00005417"/>
    </source>
</evidence>
<dbReference type="PROSITE" id="PS50893">
    <property type="entry name" value="ABC_TRANSPORTER_2"/>
    <property type="match status" value="1"/>
</dbReference>
<evidence type="ECO:0000256" key="3">
    <source>
        <dbReference type="ARBA" id="ARBA00022448"/>
    </source>
</evidence>
<dbReference type="PANTHER" id="PTHR43297">
    <property type="entry name" value="OLIGOPEPTIDE TRANSPORT ATP-BINDING PROTEIN APPD"/>
    <property type="match status" value="1"/>
</dbReference>
<keyword evidence="10" id="KW-1185">Reference proteome</keyword>
<dbReference type="SUPFAM" id="SSF52540">
    <property type="entry name" value="P-loop containing nucleoside triphosphate hydrolases"/>
    <property type="match status" value="1"/>
</dbReference>
<dbReference type="PANTHER" id="PTHR43297:SF2">
    <property type="entry name" value="DIPEPTIDE TRANSPORT ATP-BINDING PROTEIN DPPD"/>
    <property type="match status" value="1"/>
</dbReference>
<dbReference type="Gene3D" id="3.40.50.300">
    <property type="entry name" value="P-loop containing nucleotide triphosphate hydrolases"/>
    <property type="match status" value="1"/>
</dbReference>
<name>A0ABM9ZV05_9BACT</name>
<protein>
    <submittedName>
        <fullName evidence="9">ABC transporter, ATP-binding protein</fullName>
    </submittedName>
</protein>
<organism evidence="9 10">
    <name type="scientific">Pyramidobacter piscolens W5455</name>
    <dbReference type="NCBI Taxonomy" id="352165"/>
    <lineage>
        <taxon>Bacteria</taxon>
        <taxon>Thermotogati</taxon>
        <taxon>Synergistota</taxon>
        <taxon>Synergistia</taxon>
        <taxon>Synergistales</taxon>
        <taxon>Dethiosulfovibrionaceae</taxon>
        <taxon>Pyramidobacter</taxon>
    </lineage>
</organism>
<dbReference type="GeneID" id="90985715"/>
<evidence type="ECO:0000256" key="4">
    <source>
        <dbReference type="ARBA" id="ARBA00022475"/>
    </source>
</evidence>
<dbReference type="Pfam" id="PF00005">
    <property type="entry name" value="ABC_tran"/>
    <property type="match status" value="1"/>
</dbReference>
<comment type="caution">
    <text evidence="9">The sequence shown here is derived from an EMBL/GenBank/DDBJ whole genome shotgun (WGS) entry which is preliminary data.</text>
</comment>
<dbReference type="Proteomes" id="UP000006462">
    <property type="component" value="Unassembled WGS sequence"/>
</dbReference>
<gene>
    <name evidence="9" type="ORF">HMPREF7215_0812</name>
</gene>
<evidence type="ECO:0000313" key="9">
    <source>
        <dbReference type="EMBL" id="EFB90768.1"/>
    </source>
</evidence>
<dbReference type="InterPro" id="IPR017871">
    <property type="entry name" value="ABC_transporter-like_CS"/>
</dbReference>
<dbReference type="SMART" id="SM00382">
    <property type="entry name" value="AAA"/>
    <property type="match status" value="1"/>
</dbReference>
<evidence type="ECO:0000313" key="10">
    <source>
        <dbReference type="Proteomes" id="UP000006462"/>
    </source>
</evidence>
<dbReference type="InterPro" id="IPR003439">
    <property type="entry name" value="ABC_transporter-like_ATP-bd"/>
</dbReference>
<feature type="domain" description="ABC transporter" evidence="8">
    <location>
        <begin position="9"/>
        <end position="258"/>
    </location>
</feature>
<evidence type="ECO:0000259" key="8">
    <source>
        <dbReference type="PROSITE" id="PS50893"/>
    </source>
</evidence>
<dbReference type="InterPro" id="IPR027417">
    <property type="entry name" value="P-loop_NTPase"/>
</dbReference>
<dbReference type="InterPro" id="IPR050388">
    <property type="entry name" value="ABC_Ni/Peptide_Import"/>
</dbReference>
<proteinExistence type="inferred from homology"/>
<dbReference type="GO" id="GO:0005524">
    <property type="term" value="F:ATP binding"/>
    <property type="evidence" value="ECO:0007669"/>
    <property type="project" value="UniProtKB-KW"/>
</dbReference>
<reference evidence="9 10" key="1">
    <citation type="submission" date="2009-12" db="EMBL/GenBank/DDBJ databases">
        <authorList>
            <person name="Shrivastava S."/>
            <person name="Madupu R."/>
            <person name="Durkin A.S."/>
            <person name="Torralba M."/>
            <person name="Methe B."/>
            <person name="Sutton G.G."/>
            <person name="Strausberg R.L."/>
            <person name="Nelson K.E."/>
        </authorList>
    </citation>
    <scope>NUCLEOTIDE SEQUENCE [LARGE SCALE GENOMIC DNA]</scope>
    <source>
        <strain evidence="9 10">W5455</strain>
    </source>
</reference>
<dbReference type="EMBL" id="ADFP01000064">
    <property type="protein sequence ID" value="EFB90768.1"/>
    <property type="molecule type" value="Genomic_DNA"/>
</dbReference>
<evidence type="ECO:0000256" key="7">
    <source>
        <dbReference type="ARBA" id="ARBA00023136"/>
    </source>
</evidence>
<keyword evidence="4" id="KW-1003">Cell membrane</keyword>
<dbReference type="InterPro" id="IPR003593">
    <property type="entry name" value="AAA+_ATPase"/>
</dbReference>
<dbReference type="InterPro" id="IPR013563">
    <property type="entry name" value="Oligopep_ABC_C"/>
</dbReference>
<evidence type="ECO:0000256" key="5">
    <source>
        <dbReference type="ARBA" id="ARBA00022741"/>
    </source>
</evidence>
<dbReference type="CDD" id="cd03257">
    <property type="entry name" value="ABC_NikE_OppD_transporters"/>
    <property type="match status" value="1"/>
</dbReference>
<accession>A0ABM9ZV05</accession>